<reference evidence="2" key="1">
    <citation type="submission" date="2008-07" db="EMBL/GenBank/DDBJ databases">
        <title>Annotation of Ajellomyces capsulatus strain H88.</title>
        <authorList>
            <person name="Champion M."/>
            <person name="Cuomo C."/>
            <person name="Ma L.-J."/>
            <person name="Henn M.R."/>
            <person name="Sil A."/>
            <person name="Goldman B."/>
            <person name="Young S.K."/>
            <person name="Kodira C.D."/>
            <person name="Zeng Q."/>
            <person name="Koehrsen M."/>
            <person name="Alvarado L."/>
            <person name="Berlin A."/>
            <person name="Borenstein D."/>
            <person name="Chen Z."/>
            <person name="Engels R."/>
            <person name="Freedman E."/>
            <person name="Gellesch M."/>
            <person name="Goldberg J."/>
            <person name="Griggs A."/>
            <person name="Gujja S."/>
            <person name="Heiman D."/>
            <person name="Hepburn T."/>
            <person name="Howarth C."/>
            <person name="Jen D."/>
            <person name="Larson L."/>
            <person name="Lewis B."/>
            <person name="Mehta T."/>
            <person name="Park D."/>
            <person name="Pearson M."/>
            <person name="Roberts A."/>
            <person name="Saif S."/>
            <person name="Shea T."/>
            <person name="Shenoy N."/>
            <person name="Sisk P."/>
            <person name="Stolte C."/>
            <person name="Sykes S."/>
            <person name="Walk T."/>
            <person name="White J."/>
            <person name="Yandava C."/>
            <person name="Klein B."/>
            <person name="McEwen J.G."/>
            <person name="Puccia R."/>
            <person name="Goldman G.H."/>
            <person name="Felipe M.S."/>
            <person name="Nino-Vega G."/>
            <person name="San-Blas G."/>
            <person name="Taylor J."/>
            <person name="Mendoza L."/>
            <person name="Galagan J."/>
            <person name="Nusbaum C."/>
            <person name="Birren B."/>
        </authorList>
    </citation>
    <scope>NUCLEOTIDE SEQUENCE [LARGE SCALE GENOMIC DNA]</scope>
    <source>
        <strain evidence="2">H88</strain>
    </source>
</reference>
<evidence type="ECO:0000313" key="2">
    <source>
        <dbReference type="Proteomes" id="UP000008142"/>
    </source>
</evidence>
<organism evidence="2">
    <name type="scientific">Ajellomyces capsulatus (strain H88)</name>
    <name type="common">Darling's disease fungus</name>
    <name type="synonym">Histoplasma capsulatum</name>
    <dbReference type="NCBI Taxonomy" id="544711"/>
    <lineage>
        <taxon>Eukaryota</taxon>
        <taxon>Fungi</taxon>
        <taxon>Dikarya</taxon>
        <taxon>Ascomycota</taxon>
        <taxon>Pezizomycotina</taxon>
        <taxon>Eurotiomycetes</taxon>
        <taxon>Eurotiomycetidae</taxon>
        <taxon>Onygenales</taxon>
        <taxon>Ajellomycetaceae</taxon>
        <taxon>Histoplasma</taxon>
    </lineage>
</organism>
<accession>F0UFQ2</accession>
<dbReference type="EMBL" id="DS990638">
    <property type="protein sequence ID" value="EGC44159.1"/>
    <property type="molecule type" value="Genomic_DNA"/>
</dbReference>
<sequence length="229" mass="25608">MLELNPTSANHSSIIFRQDLPQQADKPILINQAKPENYKLKREEIKKGGGGVRANKSLLHSCGEGEQVLHSDPSIAPEYGAQANAMTDLLVIEASLSFFLRSRLASRTVLAHKSSYPAMPFTLQMHFVENHPCARYLCDSGPGIEIGFKIRASQQIKLTGCKIRTMSKSFRRNVTWLFPSQDVFEFANYRGLEQEGVVSQTFPDVAVRKMNTRGLQEDQPTTARNLELG</sequence>
<dbReference type="AlphaFoldDB" id="F0UFQ2"/>
<gene>
    <name evidence="1" type="ORF">HCEG_03374</name>
</gene>
<dbReference type="HOGENOM" id="CLU_1209507_0_0_1"/>
<evidence type="ECO:0000313" key="1">
    <source>
        <dbReference type="EMBL" id="EGC44159.1"/>
    </source>
</evidence>
<protein>
    <submittedName>
        <fullName evidence="1">Predicted protein</fullName>
    </submittedName>
</protein>
<name>F0UFQ2_AJEC8</name>
<dbReference type="Proteomes" id="UP000008142">
    <property type="component" value="Unassembled WGS sequence"/>
</dbReference>
<proteinExistence type="predicted"/>